<evidence type="ECO:0000313" key="2">
    <source>
        <dbReference type="Proteomes" id="UP000552644"/>
    </source>
</evidence>
<keyword evidence="2" id="KW-1185">Reference proteome</keyword>
<organism evidence="1 2">
    <name type="scientific">Streptosporangium saharense</name>
    <dbReference type="NCBI Taxonomy" id="1706840"/>
    <lineage>
        <taxon>Bacteria</taxon>
        <taxon>Bacillati</taxon>
        <taxon>Actinomycetota</taxon>
        <taxon>Actinomycetes</taxon>
        <taxon>Streptosporangiales</taxon>
        <taxon>Streptosporangiaceae</taxon>
        <taxon>Streptosporangium</taxon>
    </lineage>
</organism>
<accession>A0A7W7QH81</accession>
<reference evidence="1 2" key="1">
    <citation type="submission" date="2020-08" db="EMBL/GenBank/DDBJ databases">
        <title>Genomic Encyclopedia of Type Strains, Phase III (KMG-III): the genomes of soil and plant-associated and newly described type strains.</title>
        <authorList>
            <person name="Whitman W."/>
        </authorList>
    </citation>
    <scope>NUCLEOTIDE SEQUENCE [LARGE SCALE GENOMIC DNA]</scope>
    <source>
        <strain evidence="1 2">CECT 8840</strain>
    </source>
</reference>
<protein>
    <submittedName>
        <fullName evidence="1">Uncharacterized protein</fullName>
    </submittedName>
</protein>
<sequence length="64" mass="7224">MTRADISHTFVRTPGRDPEDDRLLALLVTTWVLVTGRVPPDRPFDELDAGELLDFWADDQSAGR</sequence>
<dbReference type="AlphaFoldDB" id="A0A7W7QH81"/>
<dbReference type="RefSeq" id="WP_184712326.1">
    <property type="nucleotide sequence ID" value="NZ_JACHJP010000001.1"/>
</dbReference>
<dbReference type="Proteomes" id="UP000552644">
    <property type="component" value="Unassembled WGS sequence"/>
</dbReference>
<name>A0A7W7QH81_9ACTN</name>
<dbReference type="EMBL" id="JACHJP010000001">
    <property type="protein sequence ID" value="MBB4913566.1"/>
    <property type="molecule type" value="Genomic_DNA"/>
</dbReference>
<evidence type="ECO:0000313" key="1">
    <source>
        <dbReference type="EMBL" id="MBB4913566.1"/>
    </source>
</evidence>
<comment type="caution">
    <text evidence="1">The sequence shown here is derived from an EMBL/GenBank/DDBJ whole genome shotgun (WGS) entry which is preliminary data.</text>
</comment>
<gene>
    <name evidence="1" type="ORF">FHS44_000638</name>
</gene>
<proteinExistence type="predicted"/>